<evidence type="ECO:0000256" key="12">
    <source>
        <dbReference type="PROSITE-ProRule" id="PRU00124"/>
    </source>
</evidence>
<dbReference type="SUPFAM" id="SSF49854">
    <property type="entry name" value="Spermadhesin, CUB domain"/>
    <property type="match status" value="2"/>
</dbReference>
<dbReference type="PANTHER" id="PTHR24372">
    <property type="entry name" value="GLYCOPROTEIN HORMONE RECEPTOR"/>
    <property type="match status" value="1"/>
</dbReference>
<keyword evidence="6 14" id="KW-1133">Transmembrane helix</keyword>
<evidence type="ECO:0000256" key="10">
    <source>
        <dbReference type="ARBA" id="ARBA00023170"/>
    </source>
</evidence>
<dbReference type="Gene3D" id="2.60.120.290">
    <property type="entry name" value="Spermadhesin, CUB domain"/>
    <property type="match status" value="2"/>
</dbReference>
<dbReference type="PRINTS" id="PR00237">
    <property type="entry name" value="GPCRRHODOPSN"/>
</dbReference>
<dbReference type="InterPro" id="IPR001611">
    <property type="entry name" value="Leu-rich_rpt"/>
</dbReference>
<dbReference type="Gene3D" id="1.20.1070.10">
    <property type="entry name" value="Rhodopsin 7-helix transmembrane proteins"/>
    <property type="match status" value="1"/>
</dbReference>
<dbReference type="SMART" id="SM00042">
    <property type="entry name" value="CUB"/>
    <property type="match status" value="2"/>
</dbReference>
<dbReference type="Gene3D" id="3.80.10.10">
    <property type="entry name" value="Ribonuclease Inhibitor"/>
    <property type="match status" value="1"/>
</dbReference>
<evidence type="ECO:0000256" key="4">
    <source>
        <dbReference type="ARBA" id="ARBA00022692"/>
    </source>
</evidence>
<keyword evidence="7 13" id="KW-0297">G-protein coupled receptor</keyword>
<evidence type="ECO:0000256" key="6">
    <source>
        <dbReference type="ARBA" id="ARBA00022989"/>
    </source>
</evidence>
<dbReference type="CDD" id="cd00041">
    <property type="entry name" value="CUB"/>
    <property type="match status" value="2"/>
</dbReference>
<evidence type="ECO:0000256" key="7">
    <source>
        <dbReference type="ARBA" id="ARBA00023040"/>
    </source>
</evidence>
<dbReference type="GO" id="GO:0005886">
    <property type="term" value="C:plasma membrane"/>
    <property type="evidence" value="ECO:0007669"/>
    <property type="project" value="UniProtKB-SubCell"/>
</dbReference>
<feature type="disulfide bond" evidence="12">
    <location>
        <begin position="391"/>
        <end position="406"/>
    </location>
</feature>
<evidence type="ECO:0000256" key="13">
    <source>
        <dbReference type="RuleBase" id="RU000688"/>
    </source>
</evidence>
<feature type="disulfide bond" evidence="12">
    <location>
        <begin position="580"/>
        <end position="598"/>
    </location>
</feature>
<evidence type="ECO:0000256" key="3">
    <source>
        <dbReference type="ARBA" id="ARBA00022614"/>
    </source>
</evidence>
<evidence type="ECO:0000256" key="8">
    <source>
        <dbReference type="ARBA" id="ARBA00023136"/>
    </source>
</evidence>
<dbReference type="InterPro" id="IPR035914">
    <property type="entry name" value="Sperma_CUB_dom_sf"/>
</dbReference>
<dbReference type="InterPro" id="IPR000859">
    <property type="entry name" value="CUB_dom"/>
</dbReference>
<feature type="transmembrane region" description="Helical" evidence="14">
    <location>
        <begin position="1425"/>
        <end position="1448"/>
    </location>
</feature>
<dbReference type="Pfam" id="PF00057">
    <property type="entry name" value="Ldl_recept_a"/>
    <property type="match status" value="3"/>
</dbReference>
<dbReference type="PROSITE" id="PS01180">
    <property type="entry name" value="CUB"/>
    <property type="match status" value="2"/>
</dbReference>
<feature type="disulfide bond" evidence="12">
    <location>
        <begin position="573"/>
        <end position="585"/>
    </location>
</feature>
<dbReference type="Pfam" id="PF00431">
    <property type="entry name" value="CUB"/>
    <property type="match status" value="2"/>
</dbReference>
<protein>
    <submittedName>
        <fullName evidence="18">Uncharacterized protein</fullName>
    </submittedName>
</protein>
<dbReference type="InterPro" id="IPR017452">
    <property type="entry name" value="GPCR_Rhodpsn_7TM"/>
</dbReference>
<proteinExistence type="inferred from homology"/>
<keyword evidence="9 12" id="KW-1015">Disulfide bond</keyword>
<feature type="disulfide bond" evidence="12">
    <location>
        <begin position="555"/>
        <end position="570"/>
    </location>
</feature>
<dbReference type="InterPro" id="IPR023415">
    <property type="entry name" value="LDLR_class-A_CS"/>
</dbReference>
<feature type="transmembrane region" description="Helical" evidence="14">
    <location>
        <begin position="1460"/>
        <end position="1480"/>
    </location>
</feature>
<dbReference type="Proteomes" id="UP000887568">
    <property type="component" value="Unplaced"/>
</dbReference>
<dbReference type="InterPro" id="IPR000276">
    <property type="entry name" value="GPCR_Rhodpsn"/>
</dbReference>
<dbReference type="GeneID" id="119725369"/>
<evidence type="ECO:0000259" key="16">
    <source>
        <dbReference type="PROSITE" id="PS01180"/>
    </source>
</evidence>
<evidence type="ECO:0000259" key="17">
    <source>
        <dbReference type="PROSITE" id="PS50262"/>
    </source>
</evidence>
<dbReference type="SMART" id="SM00192">
    <property type="entry name" value="LDLa"/>
    <property type="match status" value="8"/>
</dbReference>
<comment type="caution">
    <text evidence="12">Lacks conserved residue(s) required for the propagation of feature annotation.</text>
</comment>
<organism evidence="18 19">
    <name type="scientific">Patiria miniata</name>
    <name type="common">Bat star</name>
    <name type="synonym">Asterina miniata</name>
    <dbReference type="NCBI Taxonomy" id="46514"/>
    <lineage>
        <taxon>Eukaryota</taxon>
        <taxon>Metazoa</taxon>
        <taxon>Echinodermata</taxon>
        <taxon>Eleutherozoa</taxon>
        <taxon>Asterozoa</taxon>
        <taxon>Asteroidea</taxon>
        <taxon>Valvatacea</taxon>
        <taxon>Valvatida</taxon>
        <taxon>Asterinidae</taxon>
        <taxon>Patiria</taxon>
    </lineage>
</organism>
<feature type="disulfide bond" evidence="12">
    <location>
        <begin position="946"/>
        <end position="961"/>
    </location>
</feature>
<dbReference type="SUPFAM" id="SSF57424">
    <property type="entry name" value="LDL receptor-like module"/>
    <property type="match status" value="6"/>
</dbReference>
<feature type="transmembrane region" description="Helical" evidence="14">
    <location>
        <begin position="1379"/>
        <end position="1404"/>
    </location>
</feature>
<feature type="disulfide bond" evidence="12">
    <location>
        <begin position="339"/>
        <end position="357"/>
    </location>
</feature>
<dbReference type="EnsemblMetazoa" id="XM_038196774.1">
    <property type="protein sequence ID" value="XP_038052702.1"/>
    <property type="gene ID" value="LOC119725369"/>
</dbReference>
<keyword evidence="3" id="KW-0433">Leucine-rich repeat</keyword>
<dbReference type="Pfam" id="PF13855">
    <property type="entry name" value="LRR_8"/>
    <property type="match status" value="1"/>
</dbReference>
<dbReference type="FunFam" id="1.20.1070.10:FF:000343">
    <property type="entry name" value="Uncharacterized protein"/>
    <property type="match status" value="1"/>
</dbReference>
<feature type="transmembrane region" description="Helical" evidence="14">
    <location>
        <begin position="1210"/>
        <end position="1239"/>
    </location>
</feature>
<dbReference type="CDD" id="cd00112">
    <property type="entry name" value="LDLa"/>
    <property type="match status" value="6"/>
</dbReference>
<feature type="disulfide bond" evidence="12">
    <location>
        <begin position="351"/>
        <end position="366"/>
    </location>
</feature>
<keyword evidence="15" id="KW-0732">Signal</keyword>
<evidence type="ECO:0000256" key="1">
    <source>
        <dbReference type="ARBA" id="ARBA00004651"/>
    </source>
</evidence>
<feature type="disulfide bond" evidence="12">
    <location>
        <begin position="188"/>
        <end position="203"/>
    </location>
</feature>
<feature type="disulfide bond" evidence="12">
    <location>
        <begin position="592"/>
        <end position="607"/>
    </location>
</feature>
<evidence type="ECO:0000313" key="19">
    <source>
        <dbReference type="Proteomes" id="UP000887568"/>
    </source>
</evidence>
<dbReference type="InterPro" id="IPR002172">
    <property type="entry name" value="LDrepeatLR_classA_rpt"/>
</dbReference>
<dbReference type="SUPFAM" id="SSF81321">
    <property type="entry name" value="Family A G protein-coupled receptor-like"/>
    <property type="match status" value="1"/>
</dbReference>
<feature type="disulfide bond" evidence="12">
    <location>
        <begin position="332"/>
        <end position="344"/>
    </location>
</feature>
<feature type="signal peptide" evidence="15">
    <location>
        <begin position="1"/>
        <end position="19"/>
    </location>
</feature>
<keyword evidence="11 13" id="KW-0807">Transducer</keyword>
<dbReference type="Gene3D" id="4.10.400.10">
    <property type="entry name" value="Low-density Lipoprotein Receptor"/>
    <property type="match status" value="7"/>
</dbReference>
<feature type="transmembrane region" description="Helical" evidence="14">
    <location>
        <begin position="1179"/>
        <end position="1198"/>
    </location>
</feature>
<dbReference type="GO" id="GO:0007189">
    <property type="term" value="P:adenylate cyclase-activating G protein-coupled receptor signaling pathway"/>
    <property type="evidence" value="ECO:0007669"/>
    <property type="project" value="TreeGrafter"/>
</dbReference>
<dbReference type="Pfam" id="PF00001">
    <property type="entry name" value="7tm_1"/>
    <property type="match status" value="2"/>
</dbReference>
<dbReference type="PROSITE" id="PS01209">
    <property type="entry name" value="LDLRA_1"/>
    <property type="match status" value="2"/>
</dbReference>
<name>A0A913ZLQ3_PATMI</name>
<evidence type="ECO:0000256" key="14">
    <source>
        <dbReference type="SAM" id="Phobius"/>
    </source>
</evidence>
<evidence type="ECO:0000256" key="15">
    <source>
        <dbReference type="SAM" id="SignalP"/>
    </source>
</evidence>
<dbReference type="SMART" id="SM00369">
    <property type="entry name" value="LRR_TYP"/>
    <property type="match status" value="2"/>
</dbReference>
<accession>A0A913ZLQ3</accession>
<comment type="subcellular location">
    <subcellularLocation>
        <location evidence="1">Cell membrane</location>
        <topology evidence="1">Multi-pass membrane protein</topology>
    </subcellularLocation>
</comment>
<evidence type="ECO:0000313" key="18">
    <source>
        <dbReference type="EnsemblMetazoa" id="XP_038052702.1"/>
    </source>
</evidence>
<feature type="domain" description="G-protein coupled receptors family 1 profile" evidence="17">
    <location>
        <begin position="1191"/>
        <end position="1480"/>
    </location>
</feature>
<dbReference type="GO" id="GO:0008528">
    <property type="term" value="F:G protein-coupled peptide receptor activity"/>
    <property type="evidence" value="ECO:0007669"/>
    <property type="project" value="TreeGrafter"/>
</dbReference>
<keyword evidence="10 13" id="KW-0675">Receptor</keyword>
<dbReference type="OrthoDB" id="9991628at2759"/>
<dbReference type="PROSITE" id="PS00237">
    <property type="entry name" value="G_PROTEIN_RECEP_F1_1"/>
    <property type="match status" value="1"/>
</dbReference>
<dbReference type="PROSITE" id="PS50262">
    <property type="entry name" value="G_PROTEIN_RECEP_F1_2"/>
    <property type="match status" value="1"/>
</dbReference>
<dbReference type="InterPro" id="IPR032675">
    <property type="entry name" value="LRR_dom_sf"/>
</dbReference>
<dbReference type="InterPro" id="IPR003591">
    <property type="entry name" value="Leu-rich_rpt_typical-subtyp"/>
</dbReference>
<keyword evidence="4 13" id="KW-0812">Transmembrane</keyword>
<comment type="similarity">
    <text evidence="13">Belongs to the G-protein coupled receptor 1 family.</text>
</comment>
<dbReference type="RefSeq" id="XP_038052702.1">
    <property type="nucleotide sequence ID" value="XM_038196774.1"/>
</dbReference>
<dbReference type="PANTHER" id="PTHR24372:SF77">
    <property type="entry name" value="G-PROTEIN COUPLED RECEPTORS FAMILY 1 PROFILE DOMAIN-CONTAINING PROTEIN"/>
    <property type="match status" value="1"/>
</dbReference>
<keyword evidence="8 14" id="KW-0472">Membrane</keyword>
<keyword evidence="5" id="KW-0677">Repeat</keyword>
<dbReference type="PROSITE" id="PS50068">
    <property type="entry name" value="LDLRA_2"/>
    <property type="match status" value="7"/>
</dbReference>
<dbReference type="InterPro" id="IPR036055">
    <property type="entry name" value="LDL_receptor-like_sf"/>
</dbReference>
<dbReference type="GO" id="GO:0009755">
    <property type="term" value="P:hormone-mediated signaling pathway"/>
    <property type="evidence" value="ECO:0007669"/>
    <property type="project" value="TreeGrafter"/>
</dbReference>
<feature type="transmembrane region" description="Helical" evidence="14">
    <location>
        <begin position="1300"/>
        <end position="1321"/>
    </location>
</feature>
<reference evidence="18" key="1">
    <citation type="submission" date="2022-11" db="UniProtKB">
        <authorList>
            <consortium name="EnsemblMetazoa"/>
        </authorList>
    </citation>
    <scope>IDENTIFICATION</scope>
</reference>
<feature type="domain" description="CUB" evidence="16">
    <location>
        <begin position="762"/>
        <end position="877"/>
    </location>
</feature>
<keyword evidence="19" id="KW-1185">Reference proteome</keyword>
<evidence type="ECO:0000256" key="11">
    <source>
        <dbReference type="ARBA" id="ARBA00023224"/>
    </source>
</evidence>
<feature type="disulfide bond" evidence="12">
    <location>
        <begin position="743"/>
        <end position="758"/>
    </location>
</feature>
<evidence type="ECO:0000256" key="2">
    <source>
        <dbReference type="ARBA" id="ARBA00022475"/>
    </source>
</evidence>
<feature type="domain" description="CUB" evidence="16">
    <location>
        <begin position="610"/>
        <end position="716"/>
    </location>
</feature>
<evidence type="ECO:0000256" key="5">
    <source>
        <dbReference type="ARBA" id="ARBA00022737"/>
    </source>
</evidence>
<feature type="chain" id="PRO_5036859283" evidence="15">
    <location>
        <begin position="20"/>
        <end position="1547"/>
    </location>
</feature>
<keyword evidence="2" id="KW-1003">Cell membrane</keyword>
<feature type="transmembrane region" description="Helical" evidence="14">
    <location>
        <begin position="1259"/>
        <end position="1280"/>
    </location>
</feature>
<evidence type="ECO:0000256" key="9">
    <source>
        <dbReference type="ARBA" id="ARBA00023157"/>
    </source>
</evidence>
<dbReference type="OMA" id="YLCAGKR"/>
<sequence>MFFVSTLVVLQATFWAVHSQNYGIMDVYDCGDVRIQLDAGSPAVTVQAPPATSGTSACLANLTCTWLVTSEPGSTVYVQILKHHPRQTSFGFDPANQDEVQIGVGKDPSNSTTLSRIRLHQVPQLDDGRVYFVNSSLAWVKVTAHARGPPSCVQFELMFTQREKPGICEGNTVLCSYSSVCLPASSYCDSHVDCGDFSDQIDCEMCGNTTIPPLTPGVPHVIVYAASWTPTSSNRLNPPHTDCFWLIRAPNGTIVEINVLANNKVGPAISLGVGEGGVTEASELLFSLGAGALQILYTNETNLWMLTNISPVNYYRRAVFEVKLTAFIKQDCKPDEFQCRNQKCVAAHRLCDGVPDCQVMEDEYGCEPPCFGQEAFKCPLHDECVSSKDVCSGKNQCWYSWDELDCGRCGGLHISLTPNETFNLSQTIDTSVECIWLVSASTNNSRIRVEILDLPIYEFYSDWTPDVYAGLFFGNGHEPSPTTRTHYFTSIRYLGTISFEGPHFWILLNKRSQTLNSPGRHYVRLSITEYYEKECGSNEYSCLPGNLCINASKVCDGKPDCPEYDDEFHCGVCGIGNFSCGDGTCLQEMHMCDGGNQCSDGSDEQKCEPCGELIIDLTSSPRSLTSIGYPSSYPSNSMCYWHLKADPGYDALVVFHDFYTEEFQDELYMGNGSMWLANATGERYPQRVALNSYMWLVFVSDFIYNYRGFEISVLQVESASCSEGEVACNGTDMLICILETQVCDSRGDCPDATDEEYCGDICGETLIDVPLNKLYDLTSPLYHLGTYPAFTDCVWQLRTGTSRDEKIILDILDFHLEQNFDYLHLGVGNDSSTEPVTSLTGSTKILGVQFESDRVWLRLQTDQLVSDKGFHFTLKAVEKKTVSGCNPRCMLPEGSVLCLQPEAFCDGFADCYDKSDEHEACGNISCGSDQYLCAGKRQCILHESLCDGELDCEFEDDEHNCDVRGRPDDCVGALIDGKLQIKCNQGWNTTTLNQIASITSILELTGGNATTLEEGMFKRFPKLRTLSLRSNNISEIKLSAFAGLSNLTTLDLSENNIGELDGGVFSELTMLNVMGMQLVPLQLIRGRAFEGLKNLRTLILMTDVSTAGTNGFSQRVSATKVEDGALTDLISLQTVYVDDHRLCCDFSSVLPAEEKCVNTQLQSPLFNCGRLMPNTVLQVFMWILGFSALIGNLLVIAWRIREDSGKGSKYVHSFLVLNLAMSDFLMGVYMVIIATVDAIKKEEYYLTATEWRNSALCKAAGVISVLSSEASVFFITLISVDRYLCIVHPFSRLRLKEKSVWVSVASIWMASLLVSLVPTVLVTDDSDIYGLSDVCIGLPLLTRPVDYTFTKADVGSSLDNDTYLIPQAVGSQPTWSYSIVLFLGVNLVCFLLVTICYVAIFAKVKRSIQRVKRHQSRRDEEVKMASKMAVIVGSDFLCWMPVIILGILSQTNLIEIQPDAYAWLVVFVLPINSSLNPYLYTIVTAVSRRRHEANSTSSKNSTHKPKVCSIPHISLEYRGESTLTTMTAPDSFVYLGYDPNDPKNSGM</sequence>
<dbReference type="SUPFAM" id="SSF52058">
    <property type="entry name" value="L domain-like"/>
    <property type="match status" value="1"/>
</dbReference>
<dbReference type="PROSITE" id="PS51450">
    <property type="entry name" value="LRR"/>
    <property type="match status" value="2"/>
</dbReference>